<name>A0A1Z3NA96_BDEBC</name>
<protein>
    <submittedName>
        <fullName evidence="2">Uncharacterized protein</fullName>
    </submittedName>
</protein>
<dbReference type="InterPro" id="IPR006311">
    <property type="entry name" value="TAT_signal"/>
</dbReference>
<keyword evidence="1" id="KW-1133">Transmembrane helix</keyword>
<reference evidence="2 3" key="1">
    <citation type="submission" date="2017-04" db="EMBL/GenBank/DDBJ databases">
        <title>Whole genome sequence of Bdellovibrio bacteriovorus strain SSB218315.</title>
        <authorList>
            <person name="Oyedara O."/>
            <person name="Rodriguez-Perez M.A."/>
        </authorList>
    </citation>
    <scope>NUCLEOTIDE SEQUENCE [LARGE SCALE GENOMIC DNA]</scope>
    <source>
        <strain evidence="2 3">SSB218315</strain>
    </source>
</reference>
<feature type="transmembrane region" description="Helical" evidence="1">
    <location>
        <begin position="12"/>
        <end position="29"/>
    </location>
</feature>
<keyword evidence="1" id="KW-0472">Membrane</keyword>
<dbReference type="EMBL" id="CP020946">
    <property type="protein sequence ID" value="ASD64403.1"/>
    <property type="molecule type" value="Genomic_DNA"/>
</dbReference>
<dbReference type="AlphaFoldDB" id="A0A1Z3NA96"/>
<dbReference type="OrthoDB" id="5287637at2"/>
<accession>A0A1Z3NA96</accession>
<evidence type="ECO:0000313" key="3">
    <source>
        <dbReference type="Proteomes" id="UP000197003"/>
    </source>
</evidence>
<sequence length="561" mass="59505">MGDGKNLTRRGFIAGGAVAGAAALVATPYERLLNALSTGFIHQAQAEATGNLGARNYINILIAGGPMRYTFDAWMRTNPSDAPLEYNPMVATKLVRSGNNIVGTEYATFNYNGVMVPHMFSQSVTTSAGAKALTDLLNNMLVIRGFGTGFDGHPFNATIQQAPVGGVSSVMGLAADYSKKTFEAVEWPDRGAYGNYASMSGKALNILTGNPLNSLLEGFGGPAADRAKGRSLKDRNREAFDLAQARLRAYSQSEFAGSTILSKNLSNASDLMKKGIGNIGSYWDGAVARYRSVIEASMRQQGLVGINDVAMISDQGNFWRVHVASGNRGLVVSRDSDLRDSIKTMTAPGSLAEGLALAEYVLKEGLVSTMNLQMGDPAGLMIKDAADGVVGNHVAIKDMHETGAIPGVLITTAYYRGLCAGMLELIEQLKKSKVNGVDLWSETVIQVISEFNRTARTNGSGSDHGFNQMVTSVFSGAIQRGPFVVGNIYRAGHGGGYVGTQGRAAPIDGYNQKGMPSPTMAASTVTALLRVPKNPYENLAEPLIRLNGDQLQILKAAKLVG</sequence>
<keyword evidence="1" id="KW-0812">Transmembrane</keyword>
<dbReference type="PROSITE" id="PS51318">
    <property type="entry name" value="TAT"/>
    <property type="match status" value="1"/>
</dbReference>
<evidence type="ECO:0000313" key="2">
    <source>
        <dbReference type="EMBL" id="ASD64403.1"/>
    </source>
</evidence>
<proteinExistence type="predicted"/>
<dbReference type="Proteomes" id="UP000197003">
    <property type="component" value="Chromosome"/>
</dbReference>
<organism evidence="2 3">
    <name type="scientific">Bdellovibrio bacteriovorus</name>
    <dbReference type="NCBI Taxonomy" id="959"/>
    <lineage>
        <taxon>Bacteria</taxon>
        <taxon>Pseudomonadati</taxon>
        <taxon>Bdellovibrionota</taxon>
        <taxon>Bdellovibrionia</taxon>
        <taxon>Bdellovibrionales</taxon>
        <taxon>Pseudobdellovibrionaceae</taxon>
        <taxon>Bdellovibrio</taxon>
    </lineage>
</organism>
<dbReference type="NCBIfam" id="TIGR01409">
    <property type="entry name" value="TAT_signal_seq"/>
    <property type="match status" value="1"/>
</dbReference>
<gene>
    <name evidence="2" type="ORF">B9G79_12915</name>
</gene>
<dbReference type="RefSeq" id="WP_088565874.1">
    <property type="nucleotide sequence ID" value="NZ_CP020946.1"/>
</dbReference>
<evidence type="ECO:0000256" key="1">
    <source>
        <dbReference type="SAM" id="Phobius"/>
    </source>
</evidence>
<dbReference type="InterPro" id="IPR019546">
    <property type="entry name" value="TAT_signal_bac_arc"/>
</dbReference>